<evidence type="ECO:0000256" key="1">
    <source>
        <dbReference type="SAM" id="Coils"/>
    </source>
</evidence>
<dbReference type="InterPro" id="IPR056906">
    <property type="entry name" value="ORF2/G2P_dom"/>
</dbReference>
<name>A0A2A2AUM0_9BURK</name>
<proteinExistence type="predicted"/>
<protein>
    <recommendedName>
        <fullName evidence="2">Replication-associated protein ORF2/G2P domain-containing protein</fullName>
    </recommendedName>
</protein>
<reference evidence="3 4" key="1">
    <citation type="submission" date="2017-08" db="EMBL/GenBank/DDBJ databases">
        <title>WGS of Clinical strains of the CDC Group NO-1 linked to zoonotic infections in humans.</title>
        <authorList>
            <person name="Bernier A.-M."/>
            <person name="Bernard K."/>
        </authorList>
    </citation>
    <scope>NUCLEOTIDE SEQUENCE [LARGE SCALE GENOMIC DNA]</scope>
    <source>
        <strain evidence="3 4">NML79-0751</strain>
    </source>
</reference>
<feature type="domain" description="Replication-associated protein ORF2/G2P" evidence="2">
    <location>
        <begin position="113"/>
        <end position="234"/>
    </location>
</feature>
<gene>
    <name evidence="3" type="ORF">CK623_00135</name>
</gene>
<accession>A0A2A2AUM0</accession>
<dbReference type="EMBL" id="NSJD01000001">
    <property type="protein sequence ID" value="PAT41394.1"/>
    <property type="molecule type" value="Genomic_DNA"/>
</dbReference>
<organism evidence="3 4">
    <name type="scientific">Vandammella animalimorsus</name>
    <dbReference type="NCBI Taxonomy" id="2029117"/>
    <lineage>
        <taxon>Bacteria</taxon>
        <taxon>Pseudomonadati</taxon>
        <taxon>Pseudomonadota</taxon>
        <taxon>Betaproteobacteria</taxon>
        <taxon>Burkholderiales</taxon>
        <taxon>Comamonadaceae</taxon>
        <taxon>Vandammella</taxon>
    </lineage>
</organism>
<comment type="caution">
    <text evidence="3">The sequence shown here is derived from an EMBL/GenBank/DDBJ whole genome shotgun (WGS) entry which is preliminary data.</text>
</comment>
<evidence type="ECO:0000259" key="2">
    <source>
        <dbReference type="Pfam" id="PF23343"/>
    </source>
</evidence>
<keyword evidence="1" id="KW-0175">Coiled coil</keyword>
<evidence type="ECO:0000313" key="4">
    <source>
        <dbReference type="Proteomes" id="UP000218644"/>
    </source>
</evidence>
<dbReference type="AlphaFoldDB" id="A0A2A2AUM0"/>
<dbReference type="Pfam" id="PF23343">
    <property type="entry name" value="REP_ORF2-G2P"/>
    <property type="match status" value="1"/>
</dbReference>
<feature type="coiled-coil region" evidence="1">
    <location>
        <begin position="73"/>
        <end position="100"/>
    </location>
</feature>
<dbReference type="Proteomes" id="UP000218644">
    <property type="component" value="Unassembled WGS sequence"/>
</dbReference>
<dbReference type="RefSeq" id="WP_095555877.1">
    <property type="nucleotide sequence ID" value="NZ_NSJD01000001.1"/>
</dbReference>
<sequence length="303" mass="34840">MQRIVTLPGGERKVFEGRVVADCWDVSIRMQNGHREVSARPHVQWVETDEKPWTTPAEYLAWVEQHMPHKYAERLAEFEQEQEERRLRNLERSAQRAKTTCRWLIKAQGLNELLTLTYRENQQDRALCKKHFKEFVRRMNRALGGKFVYVASFERQQRGAMHVHVACHKLPAHMQHKGAKVASWRVGTAIWRSIVGADNGLCFVGGKSRNGNRRGKSMSVAKLAQYVSKYILKDFEDAPAESNRYSRSDGLKAPKPERMTFQCSLAELIPLVFELGQGDVVVSHHVKGGAFPRYWLVTESRPG</sequence>
<evidence type="ECO:0000313" key="3">
    <source>
        <dbReference type="EMBL" id="PAT41394.1"/>
    </source>
</evidence>